<dbReference type="SMART" id="SM00303">
    <property type="entry name" value="GPS"/>
    <property type="match status" value="1"/>
</dbReference>
<protein>
    <submittedName>
        <fullName evidence="10">Adhesion G-protein coupled receptor G2 isoform X5</fullName>
    </submittedName>
</protein>
<dbReference type="InterPro" id="IPR000832">
    <property type="entry name" value="GPCR_2_secretin-like"/>
</dbReference>
<name>A0ABM4CQQ3_HYDVU</name>
<evidence type="ECO:0000256" key="4">
    <source>
        <dbReference type="ARBA" id="ARBA00023136"/>
    </source>
</evidence>
<evidence type="ECO:0000256" key="2">
    <source>
        <dbReference type="ARBA" id="ARBA00022692"/>
    </source>
</evidence>
<feature type="domain" description="G-protein coupled receptors family 2 profile 2" evidence="8">
    <location>
        <begin position="353"/>
        <end position="602"/>
    </location>
</feature>
<dbReference type="RefSeq" id="XP_065664183.1">
    <property type="nucleotide sequence ID" value="XM_065808111.1"/>
</dbReference>
<evidence type="ECO:0000256" key="3">
    <source>
        <dbReference type="ARBA" id="ARBA00022989"/>
    </source>
</evidence>
<dbReference type="Gene3D" id="2.60.220.50">
    <property type="match status" value="1"/>
</dbReference>
<evidence type="ECO:0000256" key="6">
    <source>
        <dbReference type="SAM" id="Phobius"/>
    </source>
</evidence>
<keyword evidence="10" id="KW-0675">Receptor</keyword>
<dbReference type="Gene3D" id="1.20.1070.10">
    <property type="entry name" value="Rhodopsin 7-helix transmembrane proteins"/>
    <property type="match status" value="1"/>
</dbReference>
<dbReference type="Pfam" id="PF01825">
    <property type="entry name" value="GPS"/>
    <property type="match status" value="1"/>
</dbReference>
<gene>
    <name evidence="10" type="primary">LOC105848474</name>
</gene>
<evidence type="ECO:0000256" key="5">
    <source>
        <dbReference type="ARBA" id="ARBA00023157"/>
    </source>
</evidence>
<dbReference type="PANTHER" id="PTHR47767">
    <property type="entry name" value="ADHESION G PROTEIN-COUPLED RECEPTOR G7"/>
    <property type="match status" value="1"/>
</dbReference>
<feature type="transmembrane region" description="Helical" evidence="6">
    <location>
        <begin position="419"/>
        <end position="437"/>
    </location>
</feature>
<dbReference type="PROSITE" id="PS50261">
    <property type="entry name" value="G_PROTEIN_RECEP_F2_4"/>
    <property type="match status" value="1"/>
</dbReference>
<dbReference type="GeneID" id="105848474"/>
<feature type="transmembrane region" description="Helical" evidence="6">
    <location>
        <begin position="509"/>
        <end position="532"/>
    </location>
</feature>
<feature type="transmembrane region" description="Helical" evidence="6">
    <location>
        <begin position="553"/>
        <end position="572"/>
    </location>
</feature>
<evidence type="ECO:0000259" key="8">
    <source>
        <dbReference type="PROSITE" id="PS50261"/>
    </source>
</evidence>
<dbReference type="InterPro" id="IPR053066">
    <property type="entry name" value="ADGR_G7"/>
</dbReference>
<proteinExistence type="predicted"/>
<dbReference type="InterPro" id="IPR017981">
    <property type="entry name" value="GPCR_2-like_7TM"/>
</dbReference>
<evidence type="ECO:0000259" key="7">
    <source>
        <dbReference type="PROSITE" id="PS50221"/>
    </source>
</evidence>
<evidence type="ECO:0000313" key="10">
    <source>
        <dbReference type="RefSeq" id="XP_065664183.1"/>
    </source>
</evidence>
<organism evidence="9 10">
    <name type="scientific">Hydra vulgaris</name>
    <name type="common">Hydra</name>
    <name type="synonym">Hydra attenuata</name>
    <dbReference type="NCBI Taxonomy" id="6087"/>
    <lineage>
        <taxon>Eukaryota</taxon>
        <taxon>Metazoa</taxon>
        <taxon>Cnidaria</taxon>
        <taxon>Hydrozoa</taxon>
        <taxon>Hydroidolina</taxon>
        <taxon>Anthoathecata</taxon>
        <taxon>Aplanulata</taxon>
        <taxon>Hydridae</taxon>
        <taxon>Hydra</taxon>
    </lineage>
</organism>
<keyword evidence="5" id="KW-1015">Disulfide bond</keyword>
<evidence type="ECO:0000256" key="1">
    <source>
        <dbReference type="ARBA" id="ARBA00004141"/>
    </source>
</evidence>
<feature type="transmembrane region" description="Helical" evidence="6">
    <location>
        <begin position="578"/>
        <end position="600"/>
    </location>
</feature>
<keyword evidence="2 6" id="KW-0812">Transmembrane</keyword>
<dbReference type="PRINTS" id="PR00249">
    <property type="entry name" value="GPCRSECRETIN"/>
</dbReference>
<feature type="transmembrane region" description="Helical" evidence="6">
    <location>
        <begin position="458"/>
        <end position="480"/>
    </location>
</feature>
<keyword evidence="9" id="KW-1185">Reference proteome</keyword>
<dbReference type="InterPro" id="IPR046338">
    <property type="entry name" value="GAIN_dom_sf"/>
</dbReference>
<comment type="subcellular location">
    <subcellularLocation>
        <location evidence="1">Membrane</location>
        <topology evidence="1">Multi-pass membrane protein</topology>
    </subcellularLocation>
</comment>
<dbReference type="Proteomes" id="UP001652625">
    <property type="component" value="Chromosome 10"/>
</dbReference>
<dbReference type="SUPFAM" id="SSF81321">
    <property type="entry name" value="Family A G protein-coupled receptor-like"/>
    <property type="match status" value="1"/>
</dbReference>
<dbReference type="Pfam" id="PF00002">
    <property type="entry name" value="7tm_2"/>
    <property type="match status" value="1"/>
</dbReference>
<feature type="transmembrane region" description="Helical" evidence="6">
    <location>
        <begin position="355"/>
        <end position="377"/>
    </location>
</feature>
<sequence length="646" mass="72286">MIEYFSGLERFNFSLPDGSYNLSCSYDKSKIVNANCMVMPSYFSWYTQETYSDIAMWMYYEVFDCPAETEFSQYLIDLNKTITSNNADGIAANLSIALNENTNVSIIDIQLITYIITGIIKESWMPANVTENVLSSVSALLNQNKTLLSEANSKLNTSNELLSQLDKMATKQFTNISVSTQNVAFASYINEKNNSDIYIYSENNNNLSIIISSNDPKDGSKSYLPYITLPSQLFFDQNKTLVYSYIYKEVDLFLNMKNRSGNINSVVLSATLKNVNVNESNSPIIMSFSKNSNVSGNTSCGYFDTNKKTWSTKGCKVTNSSLSVVICECNHLTNFALLLNVAQSGSQNDSLSLTIVTWIGCGLSIAGLFLTIVSYSAFSKLRKKLAPKILLSLCVSLMCTLIIFLALADHTEPRLLCKVVASLLQFFVLSTFFWMAIEGLNLYRMFVKVFRGSSSSRIFFFKASIFAWGIPLVFTIATAASKPDSLGPENVIAITTNDPQVCVVRGYPFYFGILLPICVIMAGNICVLVFVLRGISGNSNLNNKIDIKKKIRIAFACSALLGFTWIFAILAVGKATAVFQWLFCIFNSLQGFFIFLFYTVENKQVKEEWMLFLRNKFECFKSFSLQKSQSTPSGSVRRNTLETKIE</sequence>
<dbReference type="InterPro" id="IPR057244">
    <property type="entry name" value="GAIN_B"/>
</dbReference>
<accession>A0ABM4CQQ3</accession>
<keyword evidence="3 6" id="KW-1133">Transmembrane helix</keyword>
<reference evidence="10" key="1">
    <citation type="submission" date="2025-08" db="UniProtKB">
        <authorList>
            <consortium name="RefSeq"/>
        </authorList>
    </citation>
    <scope>IDENTIFICATION</scope>
</reference>
<feature type="transmembrane region" description="Helical" evidence="6">
    <location>
        <begin position="389"/>
        <end position="407"/>
    </location>
</feature>
<dbReference type="PANTHER" id="PTHR47767:SF1">
    <property type="entry name" value="ADHESION G PROTEIN-COUPLED RECEPTOR G7"/>
    <property type="match status" value="1"/>
</dbReference>
<dbReference type="InterPro" id="IPR000203">
    <property type="entry name" value="GPS"/>
</dbReference>
<feature type="domain" description="GAIN-B" evidence="7">
    <location>
        <begin position="195"/>
        <end position="345"/>
    </location>
</feature>
<evidence type="ECO:0000313" key="9">
    <source>
        <dbReference type="Proteomes" id="UP001652625"/>
    </source>
</evidence>
<dbReference type="CDD" id="cd15040">
    <property type="entry name" value="7tmB2_Adhesion"/>
    <property type="match status" value="1"/>
</dbReference>
<keyword evidence="4 6" id="KW-0472">Membrane</keyword>
<dbReference type="PROSITE" id="PS50221">
    <property type="entry name" value="GAIN_B"/>
    <property type="match status" value="1"/>
</dbReference>